<sequence length="89" mass="9570">MSAAQCRPRFHSLEPRSTNSAGSNTTSSTFWAGHRNGIGADPGSSRMPRKCSAMGSVRPAGFASRYSACVAYWSSFRSSLRTIASWPAH</sequence>
<name>A0ABV5G583_9MICC</name>
<protein>
    <submittedName>
        <fullName evidence="2">Uncharacterized protein</fullName>
    </submittedName>
</protein>
<dbReference type="EMBL" id="JBHMFI010000002">
    <property type="protein sequence ID" value="MFB9074096.1"/>
    <property type="molecule type" value="Genomic_DNA"/>
</dbReference>
<accession>A0ABV5G583</accession>
<feature type="region of interest" description="Disordered" evidence="1">
    <location>
        <begin position="1"/>
        <end position="50"/>
    </location>
</feature>
<organism evidence="2 3">
    <name type="scientific">Citricoccus parietis</name>
    <dbReference type="NCBI Taxonomy" id="592307"/>
    <lineage>
        <taxon>Bacteria</taxon>
        <taxon>Bacillati</taxon>
        <taxon>Actinomycetota</taxon>
        <taxon>Actinomycetes</taxon>
        <taxon>Micrococcales</taxon>
        <taxon>Micrococcaceae</taxon>
        <taxon>Citricoccus</taxon>
    </lineage>
</organism>
<keyword evidence="3" id="KW-1185">Reference proteome</keyword>
<comment type="caution">
    <text evidence="2">The sequence shown here is derived from an EMBL/GenBank/DDBJ whole genome shotgun (WGS) entry which is preliminary data.</text>
</comment>
<evidence type="ECO:0000256" key="1">
    <source>
        <dbReference type="SAM" id="MobiDB-lite"/>
    </source>
</evidence>
<gene>
    <name evidence="2" type="ORF">ACFFX0_24025</name>
</gene>
<reference evidence="2 3" key="1">
    <citation type="submission" date="2024-09" db="EMBL/GenBank/DDBJ databases">
        <authorList>
            <person name="Sun Q."/>
            <person name="Mori K."/>
        </authorList>
    </citation>
    <scope>NUCLEOTIDE SEQUENCE [LARGE SCALE GENOMIC DNA]</scope>
    <source>
        <strain evidence="2 3">CCM 7609</strain>
    </source>
</reference>
<evidence type="ECO:0000313" key="2">
    <source>
        <dbReference type="EMBL" id="MFB9074096.1"/>
    </source>
</evidence>
<evidence type="ECO:0000313" key="3">
    <source>
        <dbReference type="Proteomes" id="UP001589575"/>
    </source>
</evidence>
<proteinExistence type="predicted"/>
<feature type="compositionally biased region" description="Low complexity" evidence="1">
    <location>
        <begin position="17"/>
        <end position="29"/>
    </location>
</feature>
<dbReference type="Proteomes" id="UP001589575">
    <property type="component" value="Unassembled WGS sequence"/>
</dbReference>